<accession>A0A6A5WDY3</accession>
<dbReference type="InterPro" id="IPR051104">
    <property type="entry name" value="FAD_monoxygenase"/>
</dbReference>
<dbReference type="PANTHER" id="PTHR46720:SF3">
    <property type="entry name" value="FAD-BINDING DOMAIN-CONTAINING PROTEIN-RELATED"/>
    <property type="match status" value="1"/>
</dbReference>
<keyword evidence="3" id="KW-0560">Oxidoreductase</keyword>
<evidence type="ECO:0000256" key="1">
    <source>
        <dbReference type="ARBA" id="ARBA00022630"/>
    </source>
</evidence>
<dbReference type="GO" id="GO:0016491">
    <property type="term" value="F:oxidoreductase activity"/>
    <property type="evidence" value="ECO:0007669"/>
    <property type="project" value="UniProtKB-KW"/>
</dbReference>
<dbReference type="OrthoDB" id="417877at2759"/>
<dbReference type="PANTHER" id="PTHR46720">
    <property type="entry name" value="HYDROXYLASE, PUTATIVE (AFU_ORTHOLOGUE AFUA_3G01460)-RELATED"/>
    <property type="match status" value="1"/>
</dbReference>
<dbReference type="Pfam" id="PF01494">
    <property type="entry name" value="FAD_binding_3"/>
    <property type="match status" value="1"/>
</dbReference>
<sequence>MEADKALGEENSLNGQMHCGYGSHIVSYPVEHGDYINMVAVVNEPGKSSMKPQPWTVPGCKEQFARKFEGWSPQLIGLMSEHLLLDVWALSDFLHSSLYYKGRTCLLGNTAHASTPNLGAGAGMAMEDAFILSHVMASVGVVSNMENAFHAYDTVRRPRTQTLVEYSRKVGMANHFLSPIRDDVNCLLREFEAWLCWLWHKDLEAQLVTAQQLLIFTDDYSSYISKVRPKGTGYS</sequence>
<keyword evidence="6" id="KW-1185">Reference proteome</keyword>
<dbReference type="GO" id="GO:0044550">
    <property type="term" value="P:secondary metabolite biosynthetic process"/>
    <property type="evidence" value="ECO:0007669"/>
    <property type="project" value="TreeGrafter"/>
</dbReference>
<keyword evidence="1" id="KW-0285">Flavoprotein</keyword>
<evidence type="ECO:0000256" key="3">
    <source>
        <dbReference type="ARBA" id="ARBA00023002"/>
    </source>
</evidence>
<dbReference type="InterPro" id="IPR002938">
    <property type="entry name" value="FAD-bd"/>
</dbReference>
<dbReference type="PRINTS" id="PR00420">
    <property type="entry name" value="RNGMNOXGNASE"/>
</dbReference>
<gene>
    <name evidence="5" type="ORF">P154DRAFT_535401</name>
</gene>
<evidence type="ECO:0000313" key="6">
    <source>
        <dbReference type="Proteomes" id="UP000799779"/>
    </source>
</evidence>
<dbReference type="Gene3D" id="3.50.50.60">
    <property type="entry name" value="FAD/NAD(P)-binding domain"/>
    <property type="match status" value="1"/>
</dbReference>
<feature type="domain" description="FAD-binding" evidence="4">
    <location>
        <begin position="88"/>
        <end position="165"/>
    </location>
</feature>
<dbReference type="InterPro" id="IPR036188">
    <property type="entry name" value="FAD/NAD-bd_sf"/>
</dbReference>
<keyword evidence="2" id="KW-0274">FAD</keyword>
<evidence type="ECO:0000259" key="4">
    <source>
        <dbReference type="Pfam" id="PF01494"/>
    </source>
</evidence>
<dbReference type="AlphaFoldDB" id="A0A6A5WDY3"/>
<dbReference type="SUPFAM" id="SSF54373">
    <property type="entry name" value="FAD-linked reductases, C-terminal domain"/>
    <property type="match status" value="1"/>
</dbReference>
<organism evidence="5 6">
    <name type="scientific">Amniculicola lignicola CBS 123094</name>
    <dbReference type="NCBI Taxonomy" id="1392246"/>
    <lineage>
        <taxon>Eukaryota</taxon>
        <taxon>Fungi</taxon>
        <taxon>Dikarya</taxon>
        <taxon>Ascomycota</taxon>
        <taxon>Pezizomycotina</taxon>
        <taxon>Dothideomycetes</taxon>
        <taxon>Pleosporomycetidae</taxon>
        <taxon>Pleosporales</taxon>
        <taxon>Amniculicolaceae</taxon>
        <taxon>Amniculicola</taxon>
    </lineage>
</organism>
<dbReference type="Proteomes" id="UP000799779">
    <property type="component" value="Unassembled WGS sequence"/>
</dbReference>
<proteinExistence type="predicted"/>
<protein>
    <submittedName>
        <fullName evidence="5">Putative salicylate hydroxylase</fullName>
    </submittedName>
</protein>
<dbReference type="EMBL" id="ML977594">
    <property type="protein sequence ID" value="KAF1999657.1"/>
    <property type="molecule type" value="Genomic_DNA"/>
</dbReference>
<evidence type="ECO:0000313" key="5">
    <source>
        <dbReference type="EMBL" id="KAF1999657.1"/>
    </source>
</evidence>
<evidence type="ECO:0000256" key="2">
    <source>
        <dbReference type="ARBA" id="ARBA00022827"/>
    </source>
</evidence>
<dbReference type="GO" id="GO:0071949">
    <property type="term" value="F:FAD binding"/>
    <property type="evidence" value="ECO:0007669"/>
    <property type="project" value="InterPro"/>
</dbReference>
<reference evidence="5" key="1">
    <citation type="journal article" date="2020" name="Stud. Mycol.">
        <title>101 Dothideomycetes genomes: a test case for predicting lifestyles and emergence of pathogens.</title>
        <authorList>
            <person name="Haridas S."/>
            <person name="Albert R."/>
            <person name="Binder M."/>
            <person name="Bloem J."/>
            <person name="Labutti K."/>
            <person name="Salamov A."/>
            <person name="Andreopoulos B."/>
            <person name="Baker S."/>
            <person name="Barry K."/>
            <person name="Bills G."/>
            <person name="Bluhm B."/>
            <person name="Cannon C."/>
            <person name="Castanera R."/>
            <person name="Culley D."/>
            <person name="Daum C."/>
            <person name="Ezra D."/>
            <person name="Gonzalez J."/>
            <person name="Henrissat B."/>
            <person name="Kuo A."/>
            <person name="Liang C."/>
            <person name="Lipzen A."/>
            <person name="Lutzoni F."/>
            <person name="Magnuson J."/>
            <person name="Mondo S."/>
            <person name="Nolan M."/>
            <person name="Ohm R."/>
            <person name="Pangilinan J."/>
            <person name="Park H.-J."/>
            <person name="Ramirez L."/>
            <person name="Alfaro M."/>
            <person name="Sun H."/>
            <person name="Tritt A."/>
            <person name="Yoshinaga Y."/>
            <person name="Zwiers L.-H."/>
            <person name="Turgeon B."/>
            <person name="Goodwin S."/>
            <person name="Spatafora J."/>
            <person name="Crous P."/>
            <person name="Grigoriev I."/>
        </authorList>
    </citation>
    <scope>NUCLEOTIDE SEQUENCE</scope>
    <source>
        <strain evidence="5">CBS 123094</strain>
    </source>
</reference>
<dbReference type="SUPFAM" id="SSF51905">
    <property type="entry name" value="FAD/NAD(P)-binding domain"/>
    <property type="match status" value="1"/>
</dbReference>
<name>A0A6A5WDY3_9PLEO</name>